<dbReference type="GeneID" id="77953315"/>
<name>A0AAE8BFJ1_9CAUD</name>
<keyword evidence="3" id="KW-1185">Reference proteome</keyword>
<protein>
    <submittedName>
        <fullName evidence="2">Uncharacterized protein</fullName>
    </submittedName>
</protein>
<keyword evidence="1" id="KW-0812">Transmembrane</keyword>
<accession>A0AAE8BFJ1</accession>
<proteinExistence type="predicted"/>
<evidence type="ECO:0000313" key="3">
    <source>
        <dbReference type="Proteomes" id="UP000828443"/>
    </source>
</evidence>
<evidence type="ECO:0000256" key="1">
    <source>
        <dbReference type="SAM" id="Phobius"/>
    </source>
</evidence>
<dbReference type="KEGG" id="vg:77953315"/>
<sequence>MIIKRLAAAKGEGRKKFFGCDNLLATIFMIGVLSFALAQGYYIFAYFSMGLIVARTGEIIFEIKKDLFDRPFIHVLILIGVPGQYIWNLVS</sequence>
<feature type="transmembrane region" description="Helical" evidence="1">
    <location>
        <begin position="20"/>
        <end position="37"/>
    </location>
</feature>
<feature type="transmembrane region" description="Helical" evidence="1">
    <location>
        <begin position="73"/>
        <end position="90"/>
    </location>
</feature>
<dbReference type="RefSeq" id="YP_010676950.1">
    <property type="nucleotide sequence ID" value="NC_071015.1"/>
</dbReference>
<dbReference type="EMBL" id="MZ348422">
    <property type="protein sequence ID" value="QYN80138.1"/>
    <property type="molecule type" value="Genomic_DNA"/>
</dbReference>
<evidence type="ECO:0000313" key="2">
    <source>
        <dbReference type="EMBL" id="QYN80138.1"/>
    </source>
</evidence>
<keyword evidence="1" id="KW-1133">Transmembrane helix</keyword>
<keyword evidence="1" id="KW-0472">Membrane</keyword>
<dbReference type="Proteomes" id="UP000828443">
    <property type="component" value="Segment"/>
</dbReference>
<reference evidence="2" key="1">
    <citation type="journal article" date="2021" name="Viruses">
        <title>Novel Viruses That Lyse Plant and Human Strains of Kosakonia cowanii.</title>
        <authorList>
            <person name="Petrzik K."/>
            <person name="Brazdova S."/>
            <person name="Krawczyk K."/>
        </authorList>
    </citation>
    <scope>NUCLEOTIDE SEQUENCE</scope>
</reference>
<organism evidence="2 3">
    <name type="scientific">Kosakonia phage Kc263</name>
    <dbReference type="NCBI Taxonomy" id="2863194"/>
    <lineage>
        <taxon>Viruses</taxon>
        <taxon>Duplodnaviria</taxon>
        <taxon>Heunggongvirae</taxon>
        <taxon>Uroviricota</taxon>
        <taxon>Caudoviricetes</taxon>
        <taxon>Chimalliviridae</taxon>
        <taxon>Branisovskavirus</taxon>
        <taxon>Branisovskavirus Kc263</taxon>
    </lineage>
</organism>